<feature type="binding site" evidence="6">
    <location>
        <position position="53"/>
    </location>
    <ligand>
        <name>Fe cation</name>
        <dbReference type="ChEBI" id="CHEBI:24875"/>
        <label>1</label>
    </ligand>
</feature>
<dbReference type="InterPro" id="IPR041719">
    <property type="entry name" value="Ferritin_prok"/>
</dbReference>
<gene>
    <name evidence="9" type="ORF">HNR37_000211</name>
</gene>
<reference evidence="9 10" key="1">
    <citation type="submission" date="2020-08" db="EMBL/GenBank/DDBJ databases">
        <title>Genomic Encyclopedia of Type Strains, Phase IV (KMG-IV): sequencing the most valuable type-strain genomes for metagenomic binning, comparative biology and taxonomic classification.</title>
        <authorList>
            <person name="Goeker M."/>
        </authorList>
    </citation>
    <scope>NUCLEOTIDE SEQUENCE [LARGE SCALE GENOMIC DNA]</scope>
    <source>
        <strain evidence="9 10">DSM 22071</strain>
    </source>
</reference>
<dbReference type="RefSeq" id="WP_183728556.1">
    <property type="nucleotide sequence ID" value="NZ_JACHID010000001.1"/>
</dbReference>
<dbReference type="GO" id="GO:0004322">
    <property type="term" value="F:ferroxidase activity"/>
    <property type="evidence" value="ECO:0007669"/>
    <property type="project" value="TreeGrafter"/>
</dbReference>
<dbReference type="PANTHER" id="PTHR11431">
    <property type="entry name" value="FERRITIN"/>
    <property type="match status" value="1"/>
</dbReference>
<protein>
    <recommendedName>
        <fullName evidence="7">Ferritin</fullName>
        <ecNumber evidence="7">1.16.3.2</ecNumber>
    </recommendedName>
</protein>
<comment type="similarity">
    <text evidence="1 7">Belongs to the ferritin family. Prokaryotic subfamily.</text>
</comment>
<accession>A0A7W7Y2K7</accession>
<dbReference type="InterPro" id="IPR012347">
    <property type="entry name" value="Ferritin-like"/>
</dbReference>
<evidence type="ECO:0000313" key="9">
    <source>
        <dbReference type="EMBL" id="MBB5020908.1"/>
    </source>
</evidence>
<dbReference type="PANTHER" id="PTHR11431:SF127">
    <property type="entry name" value="BACTERIAL NON-HEME FERRITIN"/>
    <property type="match status" value="1"/>
</dbReference>
<dbReference type="GO" id="GO:0008198">
    <property type="term" value="F:ferrous iron binding"/>
    <property type="evidence" value="ECO:0007669"/>
    <property type="project" value="TreeGrafter"/>
</dbReference>
<evidence type="ECO:0000256" key="2">
    <source>
        <dbReference type="ARBA" id="ARBA00022434"/>
    </source>
</evidence>
<keyword evidence="5 6" id="KW-0408">Iron</keyword>
<dbReference type="Proteomes" id="UP000528322">
    <property type="component" value="Unassembled WGS sequence"/>
</dbReference>
<dbReference type="GO" id="GO:0008199">
    <property type="term" value="F:ferric iron binding"/>
    <property type="evidence" value="ECO:0007669"/>
    <property type="project" value="InterPro"/>
</dbReference>
<evidence type="ECO:0000256" key="1">
    <source>
        <dbReference type="ARBA" id="ARBA00006950"/>
    </source>
</evidence>
<keyword evidence="10" id="KW-1185">Reference proteome</keyword>
<dbReference type="GO" id="GO:0006826">
    <property type="term" value="P:iron ion transport"/>
    <property type="evidence" value="ECO:0007669"/>
    <property type="project" value="InterPro"/>
</dbReference>
<name>A0A7W7Y2K7_9BACT</name>
<dbReference type="EC" id="1.16.3.2" evidence="7"/>
<dbReference type="PROSITE" id="PS50905">
    <property type="entry name" value="FERRITIN_LIKE"/>
    <property type="match status" value="1"/>
</dbReference>
<evidence type="ECO:0000256" key="7">
    <source>
        <dbReference type="RuleBase" id="RU361145"/>
    </source>
</evidence>
<comment type="function">
    <text evidence="7">Iron-storage protein.</text>
</comment>
<feature type="binding site" evidence="6">
    <location>
        <position position="127"/>
    </location>
    <ligand>
        <name>Fe cation</name>
        <dbReference type="ChEBI" id="CHEBI:24875"/>
        <label>1</label>
    </ligand>
</feature>
<dbReference type="InterPro" id="IPR009078">
    <property type="entry name" value="Ferritin-like_SF"/>
</dbReference>
<evidence type="ECO:0000256" key="3">
    <source>
        <dbReference type="ARBA" id="ARBA00022723"/>
    </source>
</evidence>
<keyword evidence="3 6" id="KW-0479">Metal-binding</keyword>
<comment type="caution">
    <text evidence="9">The sequence shown here is derived from an EMBL/GenBank/DDBJ whole genome shotgun (WGS) entry which is preliminary data.</text>
</comment>
<evidence type="ECO:0000256" key="6">
    <source>
        <dbReference type="PIRSR" id="PIRSR601519-1"/>
    </source>
</evidence>
<proteinExistence type="inferred from homology"/>
<dbReference type="InterPro" id="IPR008331">
    <property type="entry name" value="Ferritin_DPS_dom"/>
</dbReference>
<sequence length="167" mass="19126">MISQSMQDALNLQIQHEIYSAHLYLAMSSHCESEGLKGFAHWFKLQYDEEMMHAMKFYDYIQDQGAKAIVPAIEAPPAEFDSPLLMFEEVLKHEQFVTARINDLVDLSLSEKDHATHIFLQWFVTEQVEEEATANDIIDQLKMVGSEKTGLFMINREMASRAAVPAQ</sequence>
<dbReference type="SUPFAM" id="SSF47240">
    <property type="entry name" value="Ferritin-like"/>
    <property type="match status" value="1"/>
</dbReference>
<dbReference type="GO" id="GO:0042802">
    <property type="term" value="F:identical protein binding"/>
    <property type="evidence" value="ECO:0007669"/>
    <property type="project" value="UniProtKB-ARBA"/>
</dbReference>
<dbReference type="InterPro" id="IPR009040">
    <property type="entry name" value="Ferritin-like_diiron"/>
</dbReference>
<organism evidence="9 10">
    <name type="scientific">Desulfurispira natronophila</name>
    <dbReference type="NCBI Taxonomy" id="682562"/>
    <lineage>
        <taxon>Bacteria</taxon>
        <taxon>Pseudomonadati</taxon>
        <taxon>Chrysiogenota</taxon>
        <taxon>Chrysiogenia</taxon>
        <taxon>Chrysiogenales</taxon>
        <taxon>Chrysiogenaceae</taxon>
        <taxon>Desulfurispira</taxon>
    </lineage>
</organism>
<evidence type="ECO:0000259" key="8">
    <source>
        <dbReference type="PROSITE" id="PS50905"/>
    </source>
</evidence>
<evidence type="ECO:0000256" key="4">
    <source>
        <dbReference type="ARBA" id="ARBA00023002"/>
    </source>
</evidence>
<keyword evidence="7" id="KW-0963">Cytoplasm</keyword>
<dbReference type="Pfam" id="PF00210">
    <property type="entry name" value="Ferritin"/>
    <property type="match status" value="1"/>
</dbReference>
<dbReference type="CDD" id="cd01055">
    <property type="entry name" value="Nonheme_Ferritin"/>
    <property type="match status" value="1"/>
</dbReference>
<dbReference type="GO" id="GO:0006879">
    <property type="term" value="P:intracellular iron ion homeostasis"/>
    <property type="evidence" value="ECO:0007669"/>
    <property type="project" value="UniProtKB-KW"/>
</dbReference>
<evidence type="ECO:0000313" key="10">
    <source>
        <dbReference type="Proteomes" id="UP000528322"/>
    </source>
</evidence>
<comment type="catalytic activity">
    <reaction evidence="7">
        <text>4 Fe(2+) + O2 + 6 H2O = 4 iron(III) oxide-hydroxide + 12 H(+)</text>
        <dbReference type="Rhea" id="RHEA:11972"/>
        <dbReference type="ChEBI" id="CHEBI:15377"/>
        <dbReference type="ChEBI" id="CHEBI:15378"/>
        <dbReference type="ChEBI" id="CHEBI:15379"/>
        <dbReference type="ChEBI" id="CHEBI:29033"/>
        <dbReference type="ChEBI" id="CHEBI:78619"/>
        <dbReference type="EC" id="1.16.3.2"/>
    </reaction>
</comment>
<dbReference type="Gene3D" id="1.20.1260.10">
    <property type="match status" value="1"/>
</dbReference>
<dbReference type="AlphaFoldDB" id="A0A7W7Y2K7"/>
<keyword evidence="4 9" id="KW-0560">Oxidoreductase</keyword>
<dbReference type="EMBL" id="JACHID010000001">
    <property type="protein sequence ID" value="MBB5020908.1"/>
    <property type="molecule type" value="Genomic_DNA"/>
</dbReference>
<comment type="subcellular location">
    <subcellularLocation>
        <location evidence="7">Cytoplasm</location>
    </subcellularLocation>
</comment>
<dbReference type="GO" id="GO:0005829">
    <property type="term" value="C:cytosol"/>
    <property type="evidence" value="ECO:0007669"/>
    <property type="project" value="TreeGrafter"/>
</dbReference>
<evidence type="ECO:0000256" key="5">
    <source>
        <dbReference type="ARBA" id="ARBA00023004"/>
    </source>
</evidence>
<dbReference type="FunFam" id="1.20.1260.10:FF:000001">
    <property type="entry name" value="Non-heme ferritin"/>
    <property type="match status" value="1"/>
</dbReference>
<feature type="binding site" evidence="6">
    <location>
        <position position="17"/>
    </location>
    <ligand>
        <name>Fe cation</name>
        <dbReference type="ChEBI" id="CHEBI:24875"/>
        <label>1</label>
    </ligand>
</feature>
<feature type="binding site" evidence="6">
    <location>
        <position position="94"/>
    </location>
    <ligand>
        <name>Fe cation</name>
        <dbReference type="ChEBI" id="CHEBI:24875"/>
        <label>1</label>
    </ligand>
</feature>
<feature type="binding site" evidence="6">
    <location>
        <position position="50"/>
    </location>
    <ligand>
        <name>Fe cation</name>
        <dbReference type="ChEBI" id="CHEBI:24875"/>
        <label>1</label>
    </ligand>
</feature>
<feature type="domain" description="Ferritin-like diiron" evidence="8">
    <location>
        <begin position="1"/>
        <end position="145"/>
    </location>
</feature>
<dbReference type="InterPro" id="IPR001519">
    <property type="entry name" value="Ferritin"/>
</dbReference>
<keyword evidence="2 7" id="KW-0409">Iron storage</keyword>